<sequence length="535" mass="58916">MQNIPGRAPDVTAPQDGPDIPDVSVVVAVYNTMPYLTSCLTSLVGQSIGTERIEIVAVDDGSTDGSGAELDRFARLHPGVLTVVHQANSGGPAAPSNRALDLARGRYVIFVGADDHLGPEALERMVAAADRLGSDIVLGRMVGVNGRWVSQAVYGESRDEITLYESALPWALSNTKLFRRELIEEHGLRFAEDLPVLSDQPFTLEACFRAGRITVLADYDYYFAVRRDDETNATVSFRALDRLTGTRRLFELTRRMAEPGRGREWIHQRHFTWEVARLISPEFLDLGADEQRRVCDGVGALHRDYASPYALKKLSDRQRLLLRLADKGHLDALKGVLTCAAGNGPPVVVDEGRAYAGYPCFRDPELGLPDAWFDITKDTRTRFAEQEFTPAETRLTETGLEIVARSSLADLADFGAGTVRAETALERAGEQVVKSYDAEVAADGEGSVVRFTLPLSELFPHKDAPWERWSVRLVASALGESPEVPVAPLPTEARVPRPRRHRMRPYGVGVATPGASELRITVRQLPVRELLRARA</sequence>
<organism evidence="3">
    <name type="scientific">Streptomyces tabacisoli</name>
    <dbReference type="NCBI Taxonomy" id="3156398"/>
    <lineage>
        <taxon>Bacteria</taxon>
        <taxon>Bacillati</taxon>
        <taxon>Actinomycetota</taxon>
        <taxon>Actinomycetes</taxon>
        <taxon>Kitasatosporales</taxon>
        <taxon>Streptomycetaceae</taxon>
        <taxon>Streptomyces</taxon>
    </lineage>
</organism>
<dbReference type="GO" id="GO:0016758">
    <property type="term" value="F:hexosyltransferase activity"/>
    <property type="evidence" value="ECO:0007669"/>
    <property type="project" value="UniProtKB-ARBA"/>
</dbReference>
<dbReference type="EC" id="2.4.-.-" evidence="3"/>
<dbReference type="InterPro" id="IPR054028">
    <property type="entry name" value="TarS/TarP_linker"/>
</dbReference>
<dbReference type="KEGG" id="stac:ABII15_15485"/>
<dbReference type="PANTHER" id="PTHR22916">
    <property type="entry name" value="GLYCOSYLTRANSFERASE"/>
    <property type="match status" value="1"/>
</dbReference>
<dbReference type="InterPro" id="IPR001173">
    <property type="entry name" value="Glyco_trans_2-like"/>
</dbReference>
<feature type="domain" description="Glycosyltransferase 2-like" evidence="1">
    <location>
        <begin position="24"/>
        <end position="152"/>
    </location>
</feature>
<gene>
    <name evidence="3" type="ORF">ABII15_15485</name>
</gene>
<dbReference type="AlphaFoldDB" id="A0AAU8ISR7"/>
<dbReference type="Pfam" id="PF00535">
    <property type="entry name" value="Glycos_transf_2"/>
    <property type="match status" value="1"/>
</dbReference>
<evidence type="ECO:0000313" key="3">
    <source>
        <dbReference type="EMBL" id="XCJ71291.1"/>
    </source>
</evidence>
<dbReference type="RefSeq" id="WP_353942909.1">
    <property type="nucleotide sequence ID" value="NZ_CP159534.1"/>
</dbReference>
<dbReference type="EMBL" id="CP159534">
    <property type="protein sequence ID" value="XCJ71291.1"/>
    <property type="molecule type" value="Genomic_DNA"/>
</dbReference>
<dbReference type="Gene3D" id="3.90.550.10">
    <property type="entry name" value="Spore Coat Polysaccharide Biosynthesis Protein SpsA, Chain A"/>
    <property type="match status" value="1"/>
</dbReference>
<proteinExistence type="predicted"/>
<dbReference type="SUPFAM" id="SSF53448">
    <property type="entry name" value="Nucleotide-diphospho-sugar transferases"/>
    <property type="match status" value="1"/>
</dbReference>
<reference evidence="3" key="1">
    <citation type="submission" date="2024-06" db="EMBL/GenBank/DDBJ databases">
        <title>Streptomyces sp. strain HUAS MG91 genome sequences.</title>
        <authorList>
            <person name="Mo P."/>
        </authorList>
    </citation>
    <scope>NUCLEOTIDE SEQUENCE</scope>
    <source>
        <strain evidence="3">HUAS MG91</strain>
    </source>
</reference>
<keyword evidence="3" id="KW-0808">Transferase</keyword>
<protein>
    <submittedName>
        <fullName evidence="3">Glycosyltransferase</fullName>
        <ecNumber evidence="3">2.4.-.-</ecNumber>
    </submittedName>
</protein>
<keyword evidence="3" id="KW-0328">Glycosyltransferase</keyword>
<evidence type="ECO:0000259" key="1">
    <source>
        <dbReference type="Pfam" id="PF00535"/>
    </source>
</evidence>
<dbReference type="InterPro" id="IPR029044">
    <property type="entry name" value="Nucleotide-diphossugar_trans"/>
</dbReference>
<dbReference type="PANTHER" id="PTHR22916:SF3">
    <property type="entry name" value="UDP-GLCNAC:BETAGAL BETA-1,3-N-ACETYLGLUCOSAMINYLTRANSFERASE-LIKE PROTEIN 1"/>
    <property type="match status" value="1"/>
</dbReference>
<name>A0AAU8ISR7_9ACTN</name>
<accession>A0AAU8ISR7</accession>
<dbReference type="CDD" id="cd00761">
    <property type="entry name" value="Glyco_tranf_GTA_type"/>
    <property type="match status" value="1"/>
</dbReference>
<feature type="domain" description="TarS/TarP linker" evidence="2">
    <location>
        <begin position="247"/>
        <end position="334"/>
    </location>
</feature>
<evidence type="ECO:0000259" key="2">
    <source>
        <dbReference type="Pfam" id="PF22181"/>
    </source>
</evidence>
<dbReference type="Pfam" id="PF22181">
    <property type="entry name" value="TarS_linker"/>
    <property type="match status" value="1"/>
</dbReference>